<dbReference type="RefSeq" id="WP_132000729.1">
    <property type="nucleotide sequence ID" value="NZ_JABUHM010000006.1"/>
</dbReference>
<keyword evidence="6 7" id="KW-0472">Membrane</keyword>
<evidence type="ECO:0000313" key="11">
    <source>
        <dbReference type="Proteomes" id="UP000295689"/>
    </source>
</evidence>
<dbReference type="EMBL" id="SLVV01000001">
    <property type="protein sequence ID" value="TCN27773.1"/>
    <property type="molecule type" value="Genomic_DNA"/>
</dbReference>
<feature type="transmembrane region" description="Helical" evidence="7">
    <location>
        <begin position="57"/>
        <end position="79"/>
    </location>
</feature>
<keyword evidence="3" id="KW-1003">Cell membrane</keyword>
<dbReference type="Pfam" id="PF20730">
    <property type="entry name" value="YetF_N"/>
    <property type="match status" value="1"/>
</dbReference>
<evidence type="ECO:0000256" key="3">
    <source>
        <dbReference type="ARBA" id="ARBA00022475"/>
    </source>
</evidence>
<gene>
    <name evidence="10" type="ORF">EV146_101100</name>
</gene>
<dbReference type="InterPro" id="IPR023090">
    <property type="entry name" value="UPF0702_alpha/beta_dom_sf"/>
</dbReference>
<evidence type="ECO:0000259" key="8">
    <source>
        <dbReference type="Pfam" id="PF04239"/>
    </source>
</evidence>
<dbReference type="GO" id="GO:0005886">
    <property type="term" value="C:plasma membrane"/>
    <property type="evidence" value="ECO:0007669"/>
    <property type="project" value="UniProtKB-SubCell"/>
</dbReference>
<feature type="domain" description="YetF C-terminal" evidence="8">
    <location>
        <begin position="79"/>
        <end position="213"/>
    </location>
</feature>
<comment type="similarity">
    <text evidence="2">Belongs to the UPF0702 family.</text>
</comment>
<evidence type="ECO:0000256" key="7">
    <source>
        <dbReference type="SAM" id="Phobius"/>
    </source>
</evidence>
<comment type="subcellular location">
    <subcellularLocation>
        <location evidence="1">Cell membrane</location>
        <topology evidence="1">Multi-pass membrane protein</topology>
    </subcellularLocation>
</comment>
<evidence type="ECO:0000256" key="1">
    <source>
        <dbReference type="ARBA" id="ARBA00004651"/>
    </source>
</evidence>
<keyword evidence="11" id="KW-1185">Reference proteome</keyword>
<evidence type="ECO:0000256" key="4">
    <source>
        <dbReference type="ARBA" id="ARBA00022692"/>
    </source>
</evidence>
<name>A0A4R2BM80_9BACI</name>
<feature type="domain" description="YetF-like N-terminal transmembrane" evidence="9">
    <location>
        <begin position="3"/>
        <end position="76"/>
    </location>
</feature>
<keyword evidence="5 7" id="KW-1133">Transmembrane helix</keyword>
<evidence type="ECO:0000256" key="2">
    <source>
        <dbReference type="ARBA" id="ARBA00006448"/>
    </source>
</evidence>
<protein>
    <submittedName>
        <fullName evidence="10">Uncharacterized membrane protein YcaP (DUF421 family)</fullName>
    </submittedName>
</protein>
<dbReference type="InterPro" id="IPR048454">
    <property type="entry name" value="YetF_N"/>
</dbReference>
<feature type="transmembrane region" description="Helical" evidence="7">
    <location>
        <begin position="6"/>
        <end position="24"/>
    </location>
</feature>
<dbReference type="AlphaFoldDB" id="A0A4R2BM80"/>
<dbReference type="Gene3D" id="3.30.240.20">
    <property type="entry name" value="bsu07140 like domains"/>
    <property type="match status" value="2"/>
</dbReference>
<dbReference type="Pfam" id="PF04239">
    <property type="entry name" value="DUF421"/>
    <property type="match status" value="1"/>
</dbReference>
<dbReference type="PANTHER" id="PTHR34582">
    <property type="entry name" value="UPF0702 TRANSMEMBRANE PROTEIN YCAP"/>
    <property type="match status" value="1"/>
</dbReference>
<dbReference type="Proteomes" id="UP000295689">
    <property type="component" value="Unassembled WGS sequence"/>
</dbReference>
<evidence type="ECO:0000259" key="9">
    <source>
        <dbReference type="Pfam" id="PF20730"/>
    </source>
</evidence>
<organism evidence="10 11">
    <name type="scientific">Mesobacillus foraminis</name>
    <dbReference type="NCBI Taxonomy" id="279826"/>
    <lineage>
        <taxon>Bacteria</taxon>
        <taxon>Bacillati</taxon>
        <taxon>Bacillota</taxon>
        <taxon>Bacilli</taxon>
        <taxon>Bacillales</taxon>
        <taxon>Bacillaceae</taxon>
        <taxon>Mesobacillus</taxon>
    </lineage>
</organism>
<keyword evidence="4 7" id="KW-0812">Transmembrane</keyword>
<proteinExistence type="inferred from homology"/>
<dbReference type="PANTHER" id="PTHR34582:SF5">
    <property type="entry name" value="UPF0702 TRANSMEMBRANE PROTEIN YETF"/>
    <property type="match status" value="1"/>
</dbReference>
<reference evidence="10 11" key="1">
    <citation type="journal article" date="2015" name="Stand. Genomic Sci.">
        <title>Genomic Encyclopedia of Bacterial and Archaeal Type Strains, Phase III: the genomes of soil and plant-associated and newly described type strains.</title>
        <authorList>
            <person name="Whitman W.B."/>
            <person name="Woyke T."/>
            <person name="Klenk H.P."/>
            <person name="Zhou Y."/>
            <person name="Lilburn T.G."/>
            <person name="Beck B.J."/>
            <person name="De Vos P."/>
            <person name="Vandamme P."/>
            <person name="Eisen J.A."/>
            <person name="Garrity G."/>
            <person name="Hugenholtz P."/>
            <person name="Kyrpides N.C."/>
        </authorList>
    </citation>
    <scope>NUCLEOTIDE SEQUENCE [LARGE SCALE GENOMIC DNA]</scope>
    <source>
        <strain evidence="10 11">CV53</strain>
    </source>
</reference>
<evidence type="ECO:0000256" key="5">
    <source>
        <dbReference type="ARBA" id="ARBA00022989"/>
    </source>
</evidence>
<feature type="transmembrane region" description="Helical" evidence="7">
    <location>
        <begin position="31"/>
        <end position="51"/>
    </location>
</feature>
<comment type="caution">
    <text evidence="10">The sequence shown here is derived from an EMBL/GenBank/DDBJ whole genome shotgun (WGS) entry which is preliminary data.</text>
</comment>
<dbReference type="InterPro" id="IPR007353">
    <property type="entry name" value="DUF421"/>
</dbReference>
<evidence type="ECO:0000313" key="10">
    <source>
        <dbReference type="EMBL" id="TCN27773.1"/>
    </source>
</evidence>
<accession>A0A4R2BM80</accession>
<sequence length="224" mass="25329">MYGTIALKLIIGLIALLIVIRILGKKELAQITPFDFIYALVLGGFLEEAIFDEKVSIGHLTFSIALWAILIYGIEVLVMKFDKLRPLLKGEPITIIEDGKLDLKALKKAKLEMEQLRTMLRQQGIFSIKEVSYAILEPSGHLSIMPEPFAAPVTAEMLDLNPQKSTPSIMLIDEGREIESGLRLLGKDQNWLMDLLKKHGESKISDIFYAEWSSQYGFLFKKFN</sequence>
<evidence type="ECO:0000256" key="6">
    <source>
        <dbReference type="ARBA" id="ARBA00023136"/>
    </source>
</evidence>